<evidence type="ECO:0000313" key="3">
    <source>
        <dbReference type="Proteomes" id="UP001152622"/>
    </source>
</evidence>
<dbReference type="EMBL" id="JAINUF010000021">
    <property type="protein sequence ID" value="KAJ8334173.1"/>
    <property type="molecule type" value="Genomic_DNA"/>
</dbReference>
<comment type="caution">
    <text evidence="2">The sequence shown here is derived from an EMBL/GenBank/DDBJ whole genome shotgun (WGS) entry which is preliminary data.</text>
</comment>
<gene>
    <name evidence="2" type="ORF">SKAU_G00398120</name>
</gene>
<dbReference type="GO" id="GO:0016281">
    <property type="term" value="C:eukaryotic translation initiation factor 4F complex"/>
    <property type="evidence" value="ECO:0007669"/>
    <property type="project" value="TreeGrafter"/>
</dbReference>
<evidence type="ECO:0000259" key="1">
    <source>
        <dbReference type="Pfam" id="PF02854"/>
    </source>
</evidence>
<dbReference type="InterPro" id="IPR016024">
    <property type="entry name" value="ARM-type_fold"/>
</dbReference>
<keyword evidence="3" id="KW-1185">Reference proteome</keyword>
<dbReference type="AlphaFoldDB" id="A0A9Q1E8F9"/>
<reference evidence="2" key="1">
    <citation type="journal article" date="2023" name="Science">
        <title>Genome structures resolve the early diversification of teleost fishes.</title>
        <authorList>
            <person name="Parey E."/>
            <person name="Louis A."/>
            <person name="Montfort J."/>
            <person name="Bouchez O."/>
            <person name="Roques C."/>
            <person name="Iampietro C."/>
            <person name="Lluch J."/>
            <person name="Castinel A."/>
            <person name="Donnadieu C."/>
            <person name="Desvignes T."/>
            <person name="Floi Bucao C."/>
            <person name="Jouanno E."/>
            <person name="Wen M."/>
            <person name="Mejri S."/>
            <person name="Dirks R."/>
            <person name="Jansen H."/>
            <person name="Henkel C."/>
            <person name="Chen W.J."/>
            <person name="Zahm M."/>
            <person name="Cabau C."/>
            <person name="Klopp C."/>
            <person name="Thompson A.W."/>
            <person name="Robinson-Rechavi M."/>
            <person name="Braasch I."/>
            <person name="Lecointre G."/>
            <person name="Bobe J."/>
            <person name="Postlethwait J.H."/>
            <person name="Berthelot C."/>
            <person name="Roest Crollius H."/>
            <person name="Guiguen Y."/>
        </authorList>
    </citation>
    <scope>NUCLEOTIDE SEQUENCE</scope>
    <source>
        <strain evidence="2">WJC10195</strain>
    </source>
</reference>
<dbReference type="PANTHER" id="PTHR23253">
    <property type="entry name" value="EUKARYOTIC TRANSLATION INITIATION FACTOR 4 GAMMA"/>
    <property type="match status" value="1"/>
</dbReference>
<dbReference type="SUPFAM" id="SSF48371">
    <property type="entry name" value="ARM repeat"/>
    <property type="match status" value="1"/>
</dbReference>
<dbReference type="Gene3D" id="1.25.40.180">
    <property type="match status" value="1"/>
</dbReference>
<organism evidence="2 3">
    <name type="scientific">Synaphobranchus kaupii</name>
    <name type="common">Kaup's arrowtooth eel</name>
    <dbReference type="NCBI Taxonomy" id="118154"/>
    <lineage>
        <taxon>Eukaryota</taxon>
        <taxon>Metazoa</taxon>
        <taxon>Chordata</taxon>
        <taxon>Craniata</taxon>
        <taxon>Vertebrata</taxon>
        <taxon>Euteleostomi</taxon>
        <taxon>Actinopterygii</taxon>
        <taxon>Neopterygii</taxon>
        <taxon>Teleostei</taxon>
        <taxon>Anguilliformes</taxon>
        <taxon>Synaphobranchidae</taxon>
        <taxon>Synaphobranchus</taxon>
    </lineage>
</organism>
<dbReference type="GO" id="GO:0003743">
    <property type="term" value="F:translation initiation factor activity"/>
    <property type="evidence" value="ECO:0007669"/>
    <property type="project" value="TreeGrafter"/>
</dbReference>
<accession>A0A9Q1E8F9</accession>
<protein>
    <recommendedName>
        <fullName evidence="1">MIF4G domain-containing protein</fullName>
    </recommendedName>
</protein>
<evidence type="ECO:0000313" key="2">
    <source>
        <dbReference type="EMBL" id="KAJ8334173.1"/>
    </source>
</evidence>
<name>A0A9Q1E8F9_SYNKA</name>
<dbReference type="GO" id="GO:0003729">
    <property type="term" value="F:mRNA binding"/>
    <property type="evidence" value="ECO:0007669"/>
    <property type="project" value="TreeGrafter"/>
</dbReference>
<dbReference type="InterPro" id="IPR003890">
    <property type="entry name" value="MIF4G-like_typ-3"/>
</dbReference>
<sequence length="236" mass="27581">MNSQDRRMQVCRNNITGDLPARILYSREVLLQLQYPVTPPPDIPDEIRRREQGERNGTWRTINRVSFREDGNLHKAGNTWKQSTTKDRVQSTETRKIIGSVSFSNDVKPHVVQNAWRPSIRQAKMEQDPEMTVTQELFGRMWSILSKLTLEKFEQLMKQVNELSINTEDRLEGIDIMVFGKAICEVKFTSTYAKMCHCLKQLTVPCLDPTFQLNFRLLMLHLCRKEFFKVNGNCRT</sequence>
<dbReference type="Proteomes" id="UP001152622">
    <property type="component" value="Chromosome 21"/>
</dbReference>
<dbReference type="PANTHER" id="PTHR23253:SF78">
    <property type="entry name" value="EUKARYOTIC TRANSLATION INITIATION FACTOR 4G1, ISOFORM B-RELATED"/>
    <property type="match status" value="1"/>
</dbReference>
<proteinExistence type="predicted"/>
<dbReference type="Pfam" id="PF02854">
    <property type="entry name" value="MIF4G"/>
    <property type="match status" value="1"/>
</dbReference>
<dbReference type="OrthoDB" id="10071175at2759"/>
<feature type="domain" description="MIF4G" evidence="1">
    <location>
        <begin position="140"/>
        <end position="229"/>
    </location>
</feature>